<gene>
    <name evidence="2" type="ORF">LCGC14_1303440</name>
</gene>
<feature type="transmembrane region" description="Helical" evidence="1">
    <location>
        <begin position="12"/>
        <end position="29"/>
    </location>
</feature>
<evidence type="ECO:0000313" key="2">
    <source>
        <dbReference type="EMBL" id="KKM84019.1"/>
    </source>
</evidence>
<sequence>MKINWERITFGLPTLLFSFALIILDAANIIDIEKFGYAVIGGWVAILINFYYRKNKKEEK</sequence>
<keyword evidence="1" id="KW-1133">Transmembrane helix</keyword>
<accession>A0A0F9KPB6</accession>
<dbReference type="AlphaFoldDB" id="A0A0F9KPB6"/>
<comment type="caution">
    <text evidence="2">The sequence shown here is derived from an EMBL/GenBank/DDBJ whole genome shotgun (WGS) entry which is preliminary data.</text>
</comment>
<keyword evidence="1" id="KW-0812">Transmembrane</keyword>
<proteinExistence type="predicted"/>
<keyword evidence="1" id="KW-0472">Membrane</keyword>
<evidence type="ECO:0000256" key="1">
    <source>
        <dbReference type="SAM" id="Phobius"/>
    </source>
</evidence>
<dbReference type="EMBL" id="LAZR01007627">
    <property type="protein sequence ID" value="KKM84019.1"/>
    <property type="molecule type" value="Genomic_DNA"/>
</dbReference>
<organism evidence="2">
    <name type="scientific">marine sediment metagenome</name>
    <dbReference type="NCBI Taxonomy" id="412755"/>
    <lineage>
        <taxon>unclassified sequences</taxon>
        <taxon>metagenomes</taxon>
        <taxon>ecological metagenomes</taxon>
    </lineage>
</organism>
<name>A0A0F9KPB6_9ZZZZ</name>
<protein>
    <submittedName>
        <fullName evidence="2">Uncharacterized protein</fullName>
    </submittedName>
</protein>
<reference evidence="2" key="1">
    <citation type="journal article" date="2015" name="Nature">
        <title>Complex archaea that bridge the gap between prokaryotes and eukaryotes.</title>
        <authorList>
            <person name="Spang A."/>
            <person name="Saw J.H."/>
            <person name="Jorgensen S.L."/>
            <person name="Zaremba-Niedzwiedzka K."/>
            <person name="Martijn J."/>
            <person name="Lind A.E."/>
            <person name="van Eijk R."/>
            <person name="Schleper C."/>
            <person name="Guy L."/>
            <person name="Ettema T.J."/>
        </authorList>
    </citation>
    <scope>NUCLEOTIDE SEQUENCE</scope>
</reference>
<feature type="transmembrane region" description="Helical" evidence="1">
    <location>
        <begin position="35"/>
        <end position="52"/>
    </location>
</feature>